<organism evidence="1 2">
    <name type="scientific">Orbilia javanica</name>
    <dbReference type="NCBI Taxonomy" id="47235"/>
    <lineage>
        <taxon>Eukaryota</taxon>
        <taxon>Fungi</taxon>
        <taxon>Dikarya</taxon>
        <taxon>Ascomycota</taxon>
        <taxon>Pezizomycotina</taxon>
        <taxon>Orbiliomycetes</taxon>
        <taxon>Orbiliales</taxon>
        <taxon>Orbiliaceae</taxon>
        <taxon>Orbilia</taxon>
    </lineage>
</organism>
<evidence type="ECO:0000313" key="2">
    <source>
        <dbReference type="Proteomes" id="UP001313282"/>
    </source>
</evidence>
<reference evidence="1 2" key="1">
    <citation type="submission" date="2019-10" db="EMBL/GenBank/DDBJ databases">
        <authorList>
            <person name="Palmer J.M."/>
        </authorList>
    </citation>
    <scope>NUCLEOTIDE SEQUENCE [LARGE SCALE GENOMIC DNA]</scope>
    <source>
        <strain evidence="1 2">TWF718</strain>
    </source>
</reference>
<dbReference type="AlphaFoldDB" id="A0AAN8REE4"/>
<accession>A0AAN8REE4</accession>
<proteinExistence type="predicted"/>
<dbReference type="Proteomes" id="UP001313282">
    <property type="component" value="Unassembled WGS sequence"/>
</dbReference>
<evidence type="ECO:0000313" key="1">
    <source>
        <dbReference type="EMBL" id="KAK6347906.1"/>
    </source>
</evidence>
<comment type="caution">
    <text evidence="1">The sequence shown here is derived from an EMBL/GenBank/DDBJ whole genome shotgun (WGS) entry which is preliminary data.</text>
</comment>
<gene>
    <name evidence="1" type="ORF">TWF718_005726</name>
</gene>
<dbReference type="EMBL" id="JAVHNR010000003">
    <property type="protein sequence ID" value="KAK6347906.1"/>
    <property type="molecule type" value="Genomic_DNA"/>
</dbReference>
<keyword evidence="2" id="KW-1185">Reference proteome</keyword>
<protein>
    <submittedName>
        <fullName evidence="1">Uncharacterized protein</fullName>
    </submittedName>
</protein>
<sequence length="154" mass="17409">MEPGPSRQRSALVLGNTMLDAVAEEITRAHPPTMPATREEEDTRILEIVDSQIERTFNERLESEVSRCLQTCNIRGSRGMTQDKNLGLDDNTPLSCPIDRNGNVVRINRELTKAQISRLTMGECNGILDSINIRQEGSLQLRRWKIRAFFVGVE</sequence>
<name>A0AAN8REE4_9PEZI</name>